<evidence type="ECO:0000259" key="2">
    <source>
        <dbReference type="Pfam" id="PF00646"/>
    </source>
</evidence>
<reference evidence="3" key="2">
    <citation type="submission" date="2018-05" db="EMBL/GenBank/DDBJ databases">
        <title>OgluRS3 (Oryza glumaepatula Reference Sequence Version 3).</title>
        <authorList>
            <person name="Zhang J."/>
            <person name="Kudrna D."/>
            <person name="Lee S."/>
            <person name="Talag J."/>
            <person name="Welchert J."/>
            <person name="Wing R.A."/>
        </authorList>
    </citation>
    <scope>NUCLEOTIDE SEQUENCE [LARGE SCALE GENOMIC DNA]</scope>
</reference>
<dbReference type="eggNOG" id="ENOG502R3X8">
    <property type="taxonomic scope" value="Eukaryota"/>
</dbReference>
<accession>A0A0D9ZI00</accession>
<dbReference type="EnsemblPlants" id="OGLUM04G04800.1">
    <property type="protein sequence ID" value="OGLUM04G04800.1"/>
    <property type="gene ID" value="OGLUM04G04800"/>
</dbReference>
<protein>
    <recommendedName>
        <fullName evidence="2">F-box domain-containing protein</fullName>
    </recommendedName>
</protein>
<reference evidence="3" key="1">
    <citation type="submission" date="2015-04" db="UniProtKB">
        <authorList>
            <consortium name="EnsemblPlants"/>
        </authorList>
    </citation>
    <scope>IDENTIFICATION</scope>
</reference>
<evidence type="ECO:0000313" key="4">
    <source>
        <dbReference type="Proteomes" id="UP000026961"/>
    </source>
</evidence>
<dbReference type="InterPro" id="IPR036047">
    <property type="entry name" value="F-box-like_dom_sf"/>
</dbReference>
<dbReference type="PANTHER" id="PTHR34591">
    <property type="entry name" value="OS03G0653100 PROTEIN-RELATED"/>
    <property type="match status" value="1"/>
</dbReference>
<dbReference type="PANTHER" id="PTHR34591:SF32">
    <property type="entry name" value="OS03G0653100 PROTEIN"/>
    <property type="match status" value="1"/>
</dbReference>
<sequence>MTRACGRGKDDAPTRRCRCSLAVAYALGASKQGEVAVAAPNHIEARTRGGGGSPARLQESKQRRRQLQCPVGGGNRSTPVSRGRHSRRGDGSPTNRRGGDGVRARRVKARGGGGHRAPTHRGTDAREKTADQTDNGTSIAVCLIHHRSISNSNGTNNSKKHDDQLSATPTTCSLTRLPPRSLAAARCVCAAWRATIDDRRLLRTDLLPLSLGGIFIRFDDLRFPEFFSRPSTPTTPAISGKLDYMPNKYALYAVKDHCNGLLLLYTHVVNPATRRCVTLPLLPPPRAAGNNYIVFDPTVSPHYEVIRIPYRVCNMRLDPIIRESEWPPSPFLLKVFSSVTKQWEDRLFVREGEAAGTIGDLAKLYSRQNHAVYWHGALYVSNCNYVTRLSLTDGKYKVIKNPQDIDISKCLKFYLGKSEKGVYLASLEQELDLQLSVWILNESCAKAKWVLKHRNNLKPLLSRWGYHQVNGPWILQDVNYDLYRKNFGGPWFYNVTYDVLLLEGNNEVPVEDKYEWYSDNDDVDHDTQDGVEEQSHVSISLLGFHPYREIVFLSLSCERGVAYHLNSSKMQDLGSIFPQNFNQISEVGAGIEASFPYTPCWIGEFPEISSEDHLYRN</sequence>
<feature type="compositionally biased region" description="Basic and acidic residues" evidence="1">
    <location>
        <begin position="121"/>
        <end position="131"/>
    </location>
</feature>
<dbReference type="Proteomes" id="UP000026961">
    <property type="component" value="Chromosome 4"/>
</dbReference>
<evidence type="ECO:0000313" key="3">
    <source>
        <dbReference type="EnsemblPlants" id="OGLUM04G04800.1"/>
    </source>
</evidence>
<dbReference type="HOGENOM" id="CLU_030606_0_1_1"/>
<feature type="region of interest" description="Disordered" evidence="1">
    <location>
        <begin position="149"/>
        <end position="170"/>
    </location>
</feature>
<feature type="domain" description="F-box" evidence="2">
    <location>
        <begin position="174"/>
        <end position="203"/>
    </location>
</feature>
<feature type="region of interest" description="Disordered" evidence="1">
    <location>
        <begin position="43"/>
        <end position="134"/>
    </location>
</feature>
<dbReference type="Gramene" id="OGLUM04G04800.1">
    <property type="protein sequence ID" value="OGLUM04G04800.1"/>
    <property type="gene ID" value="OGLUM04G04800"/>
</dbReference>
<dbReference type="Pfam" id="PF00646">
    <property type="entry name" value="F-box"/>
    <property type="match status" value="1"/>
</dbReference>
<evidence type="ECO:0000256" key="1">
    <source>
        <dbReference type="SAM" id="MobiDB-lite"/>
    </source>
</evidence>
<organism evidence="3">
    <name type="scientific">Oryza glumipatula</name>
    <dbReference type="NCBI Taxonomy" id="40148"/>
    <lineage>
        <taxon>Eukaryota</taxon>
        <taxon>Viridiplantae</taxon>
        <taxon>Streptophyta</taxon>
        <taxon>Embryophyta</taxon>
        <taxon>Tracheophyta</taxon>
        <taxon>Spermatophyta</taxon>
        <taxon>Magnoliopsida</taxon>
        <taxon>Liliopsida</taxon>
        <taxon>Poales</taxon>
        <taxon>Poaceae</taxon>
        <taxon>BOP clade</taxon>
        <taxon>Oryzoideae</taxon>
        <taxon>Oryzeae</taxon>
        <taxon>Oryzinae</taxon>
        <taxon>Oryza</taxon>
    </lineage>
</organism>
<proteinExistence type="predicted"/>
<dbReference type="STRING" id="40148.A0A0D9ZI00"/>
<dbReference type="InterPro" id="IPR001810">
    <property type="entry name" value="F-box_dom"/>
</dbReference>
<dbReference type="AlphaFoldDB" id="A0A0D9ZI00"/>
<keyword evidence="4" id="KW-1185">Reference proteome</keyword>
<name>A0A0D9ZI00_9ORYZ</name>
<dbReference type="SUPFAM" id="SSF81383">
    <property type="entry name" value="F-box domain"/>
    <property type="match status" value="1"/>
</dbReference>